<dbReference type="RefSeq" id="WP_097898194.1">
    <property type="nucleotide sequence ID" value="NZ_NVOR01000046.1"/>
</dbReference>
<evidence type="ECO:0000256" key="1">
    <source>
        <dbReference type="ARBA" id="ARBA00005054"/>
    </source>
</evidence>
<dbReference type="EC" id="2.1.2.2" evidence="2"/>
<dbReference type="Proteomes" id="UP000221020">
    <property type="component" value="Unassembled WGS sequence"/>
</dbReference>
<gene>
    <name evidence="6" type="ORF">CON65_14065</name>
</gene>
<dbReference type="InterPro" id="IPR036477">
    <property type="entry name" value="Formyl_transf_N_sf"/>
</dbReference>
<evidence type="ECO:0000259" key="5">
    <source>
        <dbReference type="Pfam" id="PF00551"/>
    </source>
</evidence>
<dbReference type="EMBL" id="NVOR01000046">
    <property type="protein sequence ID" value="PED82012.1"/>
    <property type="molecule type" value="Genomic_DNA"/>
</dbReference>
<evidence type="ECO:0000313" key="7">
    <source>
        <dbReference type="Proteomes" id="UP000221020"/>
    </source>
</evidence>
<dbReference type="GO" id="GO:0006189">
    <property type="term" value="P:'de novo' IMP biosynthetic process"/>
    <property type="evidence" value="ECO:0007669"/>
    <property type="project" value="TreeGrafter"/>
</dbReference>
<accession>A0AA91VBG6</accession>
<comment type="caution">
    <text evidence="6">The sequence shown here is derived from an EMBL/GenBank/DDBJ whole genome shotgun (WGS) entry which is preliminary data.</text>
</comment>
<dbReference type="Pfam" id="PF00551">
    <property type="entry name" value="Formyl_trans_N"/>
    <property type="match status" value="1"/>
</dbReference>
<evidence type="ECO:0000256" key="4">
    <source>
        <dbReference type="ARBA" id="ARBA00022755"/>
    </source>
</evidence>
<reference evidence="6 7" key="1">
    <citation type="submission" date="2017-09" db="EMBL/GenBank/DDBJ databases">
        <title>Large-scale bioinformatics analysis of Bacillus genomes uncovers conserved roles of natural products in bacterial physiology.</title>
        <authorList>
            <consortium name="Agbiome Team Llc"/>
            <person name="Bleich R.M."/>
            <person name="Grubbs K.J."/>
            <person name="Santa Maria K.C."/>
            <person name="Allen S.E."/>
            <person name="Farag S."/>
            <person name="Shank E.A."/>
            <person name="Bowers A."/>
        </authorList>
    </citation>
    <scope>NUCLEOTIDE SEQUENCE [LARGE SCALE GENOMIC DNA]</scope>
    <source>
        <strain evidence="6 7">AFS092012</strain>
    </source>
</reference>
<evidence type="ECO:0000256" key="3">
    <source>
        <dbReference type="ARBA" id="ARBA00022679"/>
    </source>
</evidence>
<dbReference type="Gene3D" id="3.40.50.170">
    <property type="entry name" value="Formyl transferase, N-terminal domain"/>
    <property type="match status" value="1"/>
</dbReference>
<dbReference type="GO" id="GO:0005737">
    <property type="term" value="C:cytoplasm"/>
    <property type="evidence" value="ECO:0007669"/>
    <property type="project" value="TreeGrafter"/>
</dbReference>
<keyword evidence="4" id="KW-0658">Purine biosynthesis</keyword>
<evidence type="ECO:0000313" key="6">
    <source>
        <dbReference type="EMBL" id="PED82012.1"/>
    </source>
</evidence>
<keyword evidence="3 6" id="KW-0808">Transferase</keyword>
<dbReference type="SUPFAM" id="SSF53328">
    <property type="entry name" value="Formyltransferase"/>
    <property type="match status" value="1"/>
</dbReference>
<dbReference type="AlphaFoldDB" id="A0AA91VBG6"/>
<dbReference type="CDD" id="cd08369">
    <property type="entry name" value="FMT_core"/>
    <property type="match status" value="1"/>
</dbReference>
<dbReference type="InterPro" id="IPR002376">
    <property type="entry name" value="Formyl_transf_N"/>
</dbReference>
<protein>
    <recommendedName>
        <fullName evidence="2">phosphoribosylglycinamide formyltransferase 1</fullName>
        <ecNumber evidence="2">2.1.2.2</ecNumber>
    </recommendedName>
</protein>
<feature type="domain" description="Formyl transferase N-terminal" evidence="5">
    <location>
        <begin position="40"/>
        <end position="138"/>
    </location>
</feature>
<dbReference type="PANTHER" id="PTHR43369">
    <property type="entry name" value="PHOSPHORIBOSYLGLYCINAMIDE FORMYLTRANSFERASE"/>
    <property type="match status" value="1"/>
</dbReference>
<dbReference type="GO" id="GO:0004644">
    <property type="term" value="F:phosphoribosylglycinamide formyltransferase activity"/>
    <property type="evidence" value="ECO:0007669"/>
    <property type="project" value="UniProtKB-EC"/>
</dbReference>
<dbReference type="PANTHER" id="PTHR43369:SF2">
    <property type="entry name" value="PHOSPHORIBOSYLGLYCINAMIDE FORMYLTRANSFERASE"/>
    <property type="match status" value="1"/>
</dbReference>
<organism evidence="6 7">
    <name type="scientific">Bacillus pseudomycoides</name>
    <dbReference type="NCBI Taxonomy" id="64104"/>
    <lineage>
        <taxon>Bacteria</taxon>
        <taxon>Bacillati</taxon>
        <taxon>Bacillota</taxon>
        <taxon>Bacilli</taxon>
        <taxon>Bacillales</taxon>
        <taxon>Bacillaceae</taxon>
        <taxon>Bacillus</taxon>
        <taxon>Bacillus cereus group</taxon>
    </lineage>
</organism>
<evidence type="ECO:0000256" key="2">
    <source>
        <dbReference type="ARBA" id="ARBA00012254"/>
    </source>
</evidence>
<sequence length="192" mass="21831">MNILLLGSNCFNLSCVLKSSGDNVVCCKDKITIYSSILTNIDFIVSYGYRYIIPPSIVEKFNNKIINLHISYLPWNKGADPNLWSFLENTPKGITIHYVDNGLDTGDIIAQLKVPYKENDTLKTAYDRLCKKIERLFIENWGLIRSGTVMRKPQSPGGSYHRLNDKEKYLHLLTDGWNTPVKNIIGKGKMNS</sequence>
<name>A0AA91VBG6_9BACI</name>
<proteinExistence type="predicted"/>
<comment type="pathway">
    <text evidence="1">Purine metabolism; IMP biosynthesis via de novo pathway; N(2)-formyl-N(1)-(5-phospho-D-ribosyl)glycinamide from N(1)-(5-phospho-D-ribosyl)glycinamide (10-formyl THF route): step 1/1.</text>
</comment>